<sequence>MACSLIMCMSTITYAALPKQHQSLIWCKCQELKTIFFDTRDLAGMVHDI</sequence>
<proteinExistence type="predicted"/>
<reference evidence="1 2" key="1">
    <citation type="submission" date="2023-09" db="EMBL/GenBank/DDBJ databases">
        <title>Multi-omics analysis of a traditional fermented food reveals byproduct-associated fungal strains for waste-to-food upcycling.</title>
        <authorList>
            <consortium name="Lawrence Berkeley National Laboratory"/>
            <person name="Rekdal V.M."/>
            <person name="Villalobos-Escobedo J.M."/>
            <person name="Rodriguez-Valeron N."/>
            <person name="Garcia M.O."/>
            <person name="Vasquez D.P."/>
            <person name="Damayanti I."/>
            <person name="Sorensen P.M."/>
            <person name="Baidoo E.E."/>
            <person name="De Carvalho A.C."/>
            <person name="Riley R."/>
            <person name="Lipzen A."/>
            <person name="He G."/>
            <person name="Yan M."/>
            <person name="Haridas S."/>
            <person name="Daum C."/>
            <person name="Yoshinaga Y."/>
            <person name="Ng V."/>
            <person name="Grigoriev I.V."/>
            <person name="Munk R."/>
            <person name="Nuraida L."/>
            <person name="Wijaya C.H."/>
            <person name="Morales P.-C."/>
            <person name="Keasling J.D."/>
        </authorList>
    </citation>
    <scope>NUCLEOTIDE SEQUENCE [LARGE SCALE GENOMIC DNA]</scope>
    <source>
        <strain evidence="1 2">FGSC 2613</strain>
    </source>
</reference>
<dbReference type="EMBL" id="JAVLET010000004">
    <property type="protein sequence ID" value="KAL0470873.1"/>
    <property type="molecule type" value="Genomic_DNA"/>
</dbReference>
<evidence type="ECO:0000313" key="1">
    <source>
        <dbReference type="EMBL" id="KAL0470873.1"/>
    </source>
</evidence>
<name>A0ABR3DDW4_NEUIN</name>
<dbReference type="Proteomes" id="UP001451303">
    <property type="component" value="Unassembled WGS sequence"/>
</dbReference>
<accession>A0ABR3DDW4</accession>
<keyword evidence="2" id="KW-1185">Reference proteome</keyword>
<gene>
    <name evidence="1" type="ORF">QR685DRAFT_475123</name>
</gene>
<comment type="caution">
    <text evidence="1">The sequence shown here is derived from an EMBL/GenBank/DDBJ whole genome shotgun (WGS) entry which is preliminary data.</text>
</comment>
<organism evidence="1 2">
    <name type="scientific">Neurospora intermedia</name>
    <dbReference type="NCBI Taxonomy" id="5142"/>
    <lineage>
        <taxon>Eukaryota</taxon>
        <taxon>Fungi</taxon>
        <taxon>Dikarya</taxon>
        <taxon>Ascomycota</taxon>
        <taxon>Pezizomycotina</taxon>
        <taxon>Sordariomycetes</taxon>
        <taxon>Sordariomycetidae</taxon>
        <taxon>Sordariales</taxon>
        <taxon>Sordariaceae</taxon>
        <taxon>Neurospora</taxon>
    </lineage>
</organism>
<protein>
    <submittedName>
        <fullName evidence="1">Uncharacterized protein</fullName>
    </submittedName>
</protein>
<evidence type="ECO:0000313" key="2">
    <source>
        <dbReference type="Proteomes" id="UP001451303"/>
    </source>
</evidence>